<evidence type="ECO:0000256" key="1">
    <source>
        <dbReference type="ARBA" id="ARBA00004236"/>
    </source>
</evidence>
<evidence type="ECO:0000256" key="5">
    <source>
        <dbReference type="ARBA" id="ARBA00023136"/>
    </source>
</evidence>
<keyword evidence="3" id="KW-0328">Glycosyltransferase</keyword>
<evidence type="ECO:0000313" key="10">
    <source>
        <dbReference type="Proteomes" id="UP000704529"/>
    </source>
</evidence>
<protein>
    <submittedName>
        <fullName evidence="8">Glycosyltransferase</fullName>
    </submittedName>
</protein>
<evidence type="ECO:0000256" key="3">
    <source>
        <dbReference type="ARBA" id="ARBA00022676"/>
    </source>
</evidence>
<comment type="caution">
    <text evidence="8">The sequence shown here is derived from an EMBL/GenBank/DDBJ whole genome shotgun (WGS) entry which is preliminary data.</text>
</comment>
<dbReference type="PANTHER" id="PTHR43646:SF2">
    <property type="entry name" value="GLYCOSYLTRANSFERASE 2-LIKE DOMAIN-CONTAINING PROTEIN"/>
    <property type="match status" value="1"/>
</dbReference>
<dbReference type="InterPro" id="IPR029044">
    <property type="entry name" value="Nucleotide-diphossugar_trans"/>
</dbReference>
<dbReference type="Gene3D" id="3.90.550.10">
    <property type="entry name" value="Spore Coat Polysaccharide Biosynthesis Protein SpsA, Chain A"/>
    <property type="match status" value="1"/>
</dbReference>
<dbReference type="GO" id="GO:0005886">
    <property type="term" value="C:plasma membrane"/>
    <property type="evidence" value="ECO:0007669"/>
    <property type="project" value="UniProtKB-SubCell"/>
</dbReference>
<reference evidence="7 9" key="1">
    <citation type="submission" date="2020-08" db="EMBL/GenBank/DDBJ databases">
        <title>Genomic Encyclopedia of Type Strains, Phase IV (KMG-IV): sequencing the most valuable type-strain genomes for metagenomic binning, comparative biology and taxonomic classification.</title>
        <authorList>
            <person name="Goeker M."/>
        </authorList>
    </citation>
    <scope>NUCLEOTIDE SEQUENCE [LARGE SCALE GENOMIC DNA]</scope>
    <source>
        <strain evidence="7 9">DSM 14562</strain>
    </source>
</reference>
<accession>A0AA40ZVX0</accession>
<keyword evidence="2" id="KW-1003">Cell membrane</keyword>
<dbReference type="AlphaFoldDB" id="A0AA40ZVX0"/>
<evidence type="ECO:0000313" key="9">
    <source>
        <dbReference type="Proteomes" id="UP000584663"/>
    </source>
</evidence>
<feature type="domain" description="Glycosyltransferase 2-like" evidence="6">
    <location>
        <begin position="11"/>
        <end position="148"/>
    </location>
</feature>
<dbReference type="Proteomes" id="UP000584663">
    <property type="component" value="Unassembled WGS sequence"/>
</dbReference>
<dbReference type="SUPFAM" id="SSF53448">
    <property type="entry name" value="Nucleotide-diphospho-sugar transferases"/>
    <property type="match status" value="1"/>
</dbReference>
<dbReference type="InterPro" id="IPR001173">
    <property type="entry name" value="Glyco_trans_2-like"/>
</dbReference>
<dbReference type="Proteomes" id="UP000704529">
    <property type="component" value="Unassembled WGS sequence"/>
</dbReference>
<evidence type="ECO:0000313" key="7">
    <source>
        <dbReference type="EMBL" id="MBB4608877.1"/>
    </source>
</evidence>
<sequence>MILNEDIPVVICVPARNEAVLLPQLLSAIAGQSIGGNGVHLCLYLDDCRDGSRDMLDRMQPVLPFGATIKLGPRDTEPNAGMARHAALAMGLERLAGAEGLLFTTDADSMPHRDWIAAGRRALQEADVVAGRILRFDATRDPRQCRIERYYDRLHQYRRLVDPVPWEARDSHHFGGGANIAVRASAYRAIGGFRPLPSGEDARFLDDAARAGFRVRRDGAMAVDTSSRRDGRVAGGLADVLRALDHGEVPSMADPRGSAWQWHAQAAARRSFATINQMDVRVALGQILGLTADHVLGVARDCPNGEAFAMRIVPAPAVHDAMVSLTAAEDILGELESRWCEVAA</sequence>
<dbReference type="Pfam" id="PF00535">
    <property type="entry name" value="Glycos_transf_2"/>
    <property type="match status" value="1"/>
</dbReference>
<keyword evidence="9" id="KW-1185">Reference proteome</keyword>
<keyword evidence="5" id="KW-0472">Membrane</keyword>
<dbReference type="RefSeq" id="WP_184104670.1">
    <property type="nucleotide sequence ID" value="NZ_JACHNX010000002.1"/>
</dbReference>
<organism evidence="8 10">
    <name type="scientific">Sphingomonas yabuuchiae</name>
    <dbReference type="NCBI Taxonomy" id="172044"/>
    <lineage>
        <taxon>Bacteria</taxon>
        <taxon>Pseudomonadati</taxon>
        <taxon>Pseudomonadota</taxon>
        <taxon>Alphaproteobacteria</taxon>
        <taxon>Sphingomonadales</taxon>
        <taxon>Sphingomonadaceae</taxon>
        <taxon>Sphingomonas</taxon>
    </lineage>
</organism>
<dbReference type="EMBL" id="JACHNX010000002">
    <property type="protein sequence ID" value="MBB4608877.1"/>
    <property type="molecule type" value="Genomic_DNA"/>
</dbReference>
<evidence type="ECO:0000256" key="2">
    <source>
        <dbReference type="ARBA" id="ARBA00022475"/>
    </source>
</evidence>
<proteinExistence type="predicted"/>
<evidence type="ECO:0000259" key="6">
    <source>
        <dbReference type="Pfam" id="PF00535"/>
    </source>
</evidence>
<gene>
    <name evidence="7" type="ORF">GGQ89_001079</name>
    <name evidence="8" type="ORF">JYA60_02295</name>
</gene>
<name>A0AA40ZVX0_9SPHN</name>
<dbReference type="PANTHER" id="PTHR43646">
    <property type="entry name" value="GLYCOSYLTRANSFERASE"/>
    <property type="match status" value="1"/>
</dbReference>
<keyword evidence="4" id="KW-0808">Transferase</keyword>
<dbReference type="GO" id="GO:0016757">
    <property type="term" value="F:glycosyltransferase activity"/>
    <property type="evidence" value="ECO:0007669"/>
    <property type="project" value="UniProtKB-KW"/>
</dbReference>
<evidence type="ECO:0000256" key="4">
    <source>
        <dbReference type="ARBA" id="ARBA00022679"/>
    </source>
</evidence>
<evidence type="ECO:0000313" key="8">
    <source>
        <dbReference type="EMBL" id="MBN3557061.1"/>
    </source>
</evidence>
<comment type="subcellular location">
    <subcellularLocation>
        <location evidence="1">Cell membrane</location>
    </subcellularLocation>
</comment>
<reference evidence="8" key="2">
    <citation type="submission" date="2021-01" db="EMBL/GenBank/DDBJ databases">
        <title>Genome Sequencing of Type Strains.</title>
        <authorList>
            <person name="Lemaire J.F."/>
            <person name="Inderbitzin P."/>
            <person name="Collins S.B."/>
            <person name="Wespe N."/>
            <person name="Knight-Connoni V."/>
        </authorList>
    </citation>
    <scope>NUCLEOTIDE SEQUENCE</scope>
    <source>
        <strain evidence="8">DSM 14562</strain>
    </source>
</reference>
<dbReference type="EMBL" id="JAFHKU010000099">
    <property type="protein sequence ID" value="MBN3557061.1"/>
    <property type="molecule type" value="Genomic_DNA"/>
</dbReference>